<dbReference type="KEGG" id="marz:MARA_48150"/>
<dbReference type="Pfam" id="PF14602">
    <property type="entry name" value="Hexapep_2"/>
    <property type="match status" value="1"/>
</dbReference>
<reference evidence="1 2" key="1">
    <citation type="journal article" date="2019" name="Emerg. Microbes Infect.">
        <title>Comprehensive subspecies identification of 175 nontuberculous mycobacteria species based on 7547 genomic profiles.</title>
        <authorList>
            <person name="Matsumoto Y."/>
            <person name="Kinjo T."/>
            <person name="Motooka D."/>
            <person name="Nabeya D."/>
            <person name="Jung N."/>
            <person name="Uechi K."/>
            <person name="Horii T."/>
            <person name="Iida T."/>
            <person name="Fujita J."/>
            <person name="Nakamura S."/>
        </authorList>
    </citation>
    <scope>NUCLEOTIDE SEQUENCE [LARGE SCALE GENOMIC DNA]</scope>
    <source>
        <strain evidence="1 2">JCM 18538</strain>
    </source>
</reference>
<name>A0A7I7S3I4_9MYCO</name>
<evidence type="ECO:0000313" key="2">
    <source>
        <dbReference type="Proteomes" id="UP000467428"/>
    </source>
</evidence>
<dbReference type="InterPro" id="IPR001451">
    <property type="entry name" value="Hexapep"/>
</dbReference>
<dbReference type="PANTHER" id="PTHR42811">
    <property type="entry name" value="SERINE ACETYLTRANSFERASE"/>
    <property type="match status" value="1"/>
</dbReference>
<organism evidence="1 2">
    <name type="scientific">Mycolicibacterium arabiense</name>
    <dbReference type="NCBI Taxonomy" id="1286181"/>
    <lineage>
        <taxon>Bacteria</taxon>
        <taxon>Bacillati</taxon>
        <taxon>Actinomycetota</taxon>
        <taxon>Actinomycetes</taxon>
        <taxon>Mycobacteriales</taxon>
        <taxon>Mycobacteriaceae</taxon>
        <taxon>Mycolicibacterium</taxon>
    </lineage>
</organism>
<dbReference type="SUPFAM" id="SSF51161">
    <property type="entry name" value="Trimeric LpxA-like enzymes"/>
    <property type="match status" value="1"/>
</dbReference>
<sequence>MIPERIWLTSIRLHRRGLHRCARILKAVNAVAFSTALPPEADVADDVVLWHHGMGVVIHPDTTIGRGVQIAHGVTVAAGAPHAGSGMGVVVEDGVTIGAGACIIPKEGYGLTLGRGCVVGANAVVTKDVPPGAVAVGPGADIRQRTPRTLD</sequence>
<accession>A0A7I7S3I4</accession>
<keyword evidence="2" id="KW-1185">Reference proteome</keyword>
<dbReference type="Proteomes" id="UP000467428">
    <property type="component" value="Chromosome"/>
</dbReference>
<dbReference type="Gene3D" id="2.160.10.10">
    <property type="entry name" value="Hexapeptide repeat proteins"/>
    <property type="match status" value="1"/>
</dbReference>
<dbReference type="AlphaFoldDB" id="A0A7I7S3I4"/>
<geneLocation type="plasmid" evidence="2">
    <name>pjcm18538 dna</name>
</geneLocation>
<protein>
    <recommendedName>
        <fullName evidence="3">Serine acetyltransferase</fullName>
    </recommendedName>
</protein>
<dbReference type="EMBL" id="AP022593">
    <property type="protein sequence ID" value="BBY51347.1"/>
    <property type="molecule type" value="Genomic_DNA"/>
</dbReference>
<gene>
    <name evidence="1" type="ORF">MARA_48150</name>
</gene>
<evidence type="ECO:0000313" key="1">
    <source>
        <dbReference type="EMBL" id="BBY51347.1"/>
    </source>
</evidence>
<dbReference type="InterPro" id="IPR011004">
    <property type="entry name" value="Trimer_LpxA-like_sf"/>
</dbReference>
<proteinExistence type="predicted"/>
<evidence type="ECO:0008006" key="3">
    <source>
        <dbReference type="Google" id="ProtNLM"/>
    </source>
</evidence>